<reference evidence="1 2" key="1">
    <citation type="submission" date="2015-01" db="EMBL/GenBank/DDBJ databases">
        <title>Evolution of Trichinella species and genotypes.</title>
        <authorList>
            <person name="Korhonen P.K."/>
            <person name="Edoardo P."/>
            <person name="Giuseppe L.R."/>
            <person name="Gasser R.B."/>
        </authorList>
    </citation>
    <scope>NUCLEOTIDE SEQUENCE [LARGE SCALE GENOMIC DNA]</scope>
    <source>
        <strain evidence="1">ISS3</strain>
    </source>
</reference>
<accession>A0A0V1BPH3</accession>
<comment type="caution">
    <text evidence="1">The sequence shown here is derived from an EMBL/GenBank/DDBJ whole genome shotgun (WGS) entry which is preliminary data.</text>
</comment>
<dbReference type="AlphaFoldDB" id="A0A0V1BPH3"/>
<evidence type="ECO:0000313" key="2">
    <source>
        <dbReference type="Proteomes" id="UP000054776"/>
    </source>
</evidence>
<name>A0A0V1BPH3_TRISP</name>
<evidence type="ECO:0000313" key="1">
    <source>
        <dbReference type="EMBL" id="KRY38870.1"/>
    </source>
</evidence>
<gene>
    <name evidence="1" type="ORF">T01_6905</name>
</gene>
<sequence>MATTLNRKNNSEIPIFEKASVYEEKCHIQSTPCTGPQLSGNTADMIKEFQHDVAGSYRDSFLITKNTLHRILYRKDLKVEQTKLSYKNVFHHHQLTSYTHASQLQLVKFYQRVTVVICKIITVMHFYSKNYDCSSAMKTKISKSVDL</sequence>
<dbReference type="EMBL" id="JYDH01000022">
    <property type="protein sequence ID" value="KRY38870.1"/>
    <property type="molecule type" value="Genomic_DNA"/>
</dbReference>
<proteinExistence type="predicted"/>
<dbReference type="InParanoid" id="A0A0V1BPH3"/>
<keyword evidence="2" id="KW-1185">Reference proteome</keyword>
<protein>
    <submittedName>
        <fullName evidence="1">Uncharacterized protein</fullName>
    </submittedName>
</protein>
<dbReference type="Proteomes" id="UP000054776">
    <property type="component" value="Unassembled WGS sequence"/>
</dbReference>
<organism evidence="1 2">
    <name type="scientific">Trichinella spiralis</name>
    <name type="common">Trichina worm</name>
    <dbReference type="NCBI Taxonomy" id="6334"/>
    <lineage>
        <taxon>Eukaryota</taxon>
        <taxon>Metazoa</taxon>
        <taxon>Ecdysozoa</taxon>
        <taxon>Nematoda</taxon>
        <taxon>Enoplea</taxon>
        <taxon>Dorylaimia</taxon>
        <taxon>Trichinellida</taxon>
        <taxon>Trichinellidae</taxon>
        <taxon>Trichinella</taxon>
    </lineage>
</organism>